<comment type="subcellular location">
    <subcellularLocation>
        <location evidence="1">Secreted</location>
    </subcellularLocation>
</comment>
<evidence type="ECO:0000256" key="6">
    <source>
        <dbReference type="ARBA" id="ARBA00022940"/>
    </source>
</evidence>
<evidence type="ECO:0000256" key="8">
    <source>
        <dbReference type="ARBA" id="ARBA00023157"/>
    </source>
</evidence>
<dbReference type="SUPFAM" id="SSF57392">
    <property type="entry name" value="Defensin-like"/>
    <property type="match status" value="1"/>
</dbReference>
<proteinExistence type="inferred from homology"/>
<evidence type="ECO:0000256" key="9">
    <source>
        <dbReference type="SAM" id="SignalP"/>
    </source>
</evidence>
<name>A0A091KJN7_9AVES</name>
<feature type="domain" description="Beta-defensin-like" evidence="10">
    <location>
        <begin position="25"/>
        <end position="57"/>
    </location>
</feature>
<keyword evidence="7" id="KW-0044">Antibiotic</keyword>
<evidence type="ECO:0000313" key="12">
    <source>
        <dbReference type="Proteomes" id="UP000053330"/>
    </source>
</evidence>
<evidence type="ECO:0000256" key="5">
    <source>
        <dbReference type="ARBA" id="ARBA00022729"/>
    </source>
</evidence>
<gene>
    <name evidence="11" type="ORF">N324_03675</name>
</gene>
<dbReference type="PANTHER" id="PTHR20515:SF20">
    <property type="entry name" value="GALLINACIN-1-RELATED"/>
    <property type="match status" value="1"/>
</dbReference>
<dbReference type="AlphaFoldDB" id="A0A091KJN7"/>
<accession>A0A091KJN7</accession>
<keyword evidence="6" id="KW-0211">Defensin</keyword>
<organism evidence="11 12">
    <name type="scientific">Chlamydotis macqueenii</name>
    <name type="common">Macqueen's bustard</name>
    <dbReference type="NCBI Taxonomy" id="187382"/>
    <lineage>
        <taxon>Eukaryota</taxon>
        <taxon>Metazoa</taxon>
        <taxon>Chordata</taxon>
        <taxon>Craniata</taxon>
        <taxon>Vertebrata</taxon>
        <taxon>Euteleostomi</taxon>
        <taxon>Archelosauria</taxon>
        <taxon>Archosauria</taxon>
        <taxon>Dinosauria</taxon>
        <taxon>Saurischia</taxon>
        <taxon>Theropoda</taxon>
        <taxon>Coelurosauria</taxon>
        <taxon>Aves</taxon>
        <taxon>Neognathae</taxon>
        <taxon>Neoaves</taxon>
        <taxon>Otidimorphae</taxon>
        <taxon>Otidiformes</taxon>
        <taxon>Otididae</taxon>
        <taxon>Chlamydotis</taxon>
    </lineage>
</organism>
<dbReference type="GO" id="GO:0005615">
    <property type="term" value="C:extracellular space"/>
    <property type="evidence" value="ECO:0007669"/>
    <property type="project" value="TreeGrafter"/>
</dbReference>
<feature type="signal peptide" evidence="9">
    <location>
        <begin position="1"/>
        <end position="20"/>
    </location>
</feature>
<keyword evidence="12" id="KW-1185">Reference proteome</keyword>
<dbReference type="EMBL" id="KK747833">
    <property type="protein sequence ID" value="KFP40829.1"/>
    <property type="molecule type" value="Genomic_DNA"/>
</dbReference>
<evidence type="ECO:0000256" key="4">
    <source>
        <dbReference type="ARBA" id="ARBA00022529"/>
    </source>
</evidence>
<dbReference type="Gene3D" id="3.10.360.10">
    <property type="entry name" value="Antimicrobial Peptide, Beta-defensin 2, Chain A"/>
    <property type="match status" value="1"/>
</dbReference>
<evidence type="ECO:0000256" key="1">
    <source>
        <dbReference type="ARBA" id="ARBA00004613"/>
    </source>
</evidence>
<evidence type="ECO:0000256" key="7">
    <source>
        <dbReference type="ARBA" id="ARBA00023022"/>
    </source>
</evidence>
<reference evidence="11 12" key="1">
    <citation type="submission" date="2014-04" db="EMBL/GenBank/DDBJ databases">
        <title>Genome evolution of avian class.</title>
        <authorList>
            <person name="Zhang G."/>
            <person name="Li C."/>
        </authorList>
    </citation>
    <scope>NUCLEOTIDE SEQUENCE [LARGE SCALE GENOMIC DNA]</scope>
    <source>
        <strain evidence="11">BGI_N324</strain>
    </source>
</reference>
<protein>
    <submittedName>
        <fullName evidence="11">Antimicrobial peptide THP1</fullName>
    </submittedName>
</protein>
<dbReference type="GO" id="GO:0031731">
    <property type="term" value="F:CCR6 chemokine receptor binding"/>
    <property type="evidence" value="ECO:0007669"/>
    <property type="project" value="TreeGrafter"/>
</dbReference>
<evidence type="ECO:0000313" key="11">
    <source>
        <dbReference type="EMBL" id="KFP40829.1"/>
    </source>
</evidence>
<comment type="similarity">
    <text evidence="2">Belongs to the beta-defensin family.</text>
</comment>
<keyword evidence="8" id="KW-1015">Disulfide bond</keyword>
<evidence type="ECO:0000256" key="2">
    <source>
        <dbReference type="ARBA" id="ARBA00007371"/>
    </source>
</evidence>
<dbReference type="PANTHER" id="PTHR20515">
    <property type="entry name" value="BETA-DEFENSIN"/>
    <property type="match status" value="1"/>
</dbReference>
<dbReference type="GO" id="GO:0042742">
    <property type="term" value="P:defense response to bacterium"/>
    <property type="evidence" value="ECO:0007669"/>
    <property type="project" value="UniProtKB-KW"/>
</dbReference>
<sequence>MKILYLLFPFFLLLVQGAAGSGSSDLCRRRGGFCTFGSCRYPTTPIGKCSTFRQCCKR</sequence>
<dbReference type="InterPro" id="IPR001855">
    <property type="entry name" value="Defensin_beta-like"/>
</dbReference>
<dbReference type="Proteomes" id="UP000053330">
    <property type="component" value="Unassembled WGS sequence"/>
</dbReference>
<dbReference type="GO" id="GO:0060326">
    <property type="term" value="P:cell chemotaxis"/>
    <property type="evidence" value="ECO:0007669"/>
    <property type="project" value="TreeGrafter"/>
</dbReference>
<keyword evidence="5 9" id="KW-0732">Signal</keyword>
<keyword evidence="4" id="KW-0929">Antimicrobial</keyword>
<evidence type="ECO:0000259" key="10">
    <source>
        <dbReference type="Pfam" id="PF00711"/>
    </source>
</evidence>
<feature type="chain" id="PRO_5001876020" evidence="9">
    <location>
        <begin position="21"/>
        <end position="58"/>
    </location>
</feature>
<dbReference type="Pfam" id="PF00711">
    <property type="entry name" value="Defensin_beta"/>
    <property type="match status" value="1"/>
</dbReference>
<dbReference type="GO" id="GO:0042056">
    <property type="term" value="F:chemoattractant activity"/>
    <property type="evidence" value="ECO:0007669"/>
    <property type="project" value="TreeGrafter"/>
</dbReference>
<keyword evidence="3" id="KW-0964">Secreted</keyword>
<evidence type="ECO:0000256" key="3">
    <source>
        <dbReference type="ARBA" id="ARBA00022525"/>
    </source>
</evidence>